<dbReference type="InterPro" id="IPR035992">
    <property type="entry name" value="Ricin_B-like_lectins"/>
</dbReference>
<dbReference type="PANTHER" id="PTHR33657:SF6">
    <property type="entry name" value="SECRETED PROTEIN"/>
    <property type="match status" value="1"/>
</dbReference>
<dbReference type="PANTHER" id="PTHR33657">
    <property type="entry name" value="DOMAIN PROTEIN, PUTATIVE (AFU_ORTHOLOGUE AFUA_5G00600)-RELATED"/>
    <property type="match status" value="1"/>
</dbReference>
<sequence length="517" mass="57097">MKLISKIVMTALIVLSTFAFNLGGELDKSFLSIPKAYGDVIKALPQNASKIELDYAPVYDYDTDGCYATAAISPDGTTNPGLSLGGSPESVCRDVNRLENSNTYSRAKSNNGWTAIMYASYFEKDQSTSGPAASGHRHDWEHTIVWIKDGQVQYVTYSAHGNWYTKPRSDVKFSGSHPKIVYHKDGLSTHAFRLANSNDEPPENYKHQWLHLPMVGWNGYPSLAIREKLMTTNFGSATLEIKDGRFEEALDSAKPSNANDFNPYAPELEDGGAYQIVSTLNNSSVVDLNQADGNVLLWQNRNANNQKWKLVYDSNKNAYQFKSVTNENLVLAWNDLNGSNNVVATSNQNKEEQYWIPTEAGNGYYYVRNKKDQNKVLDVSGYGTANGTNVTVYNFHGDNNQTFKLSNVTGTLTREVESLYKAQPGQSSRSSNNFSLEHLTAGTKVRVVLEGAGATSLSFNISRDKSGADSRIWSAVRDGSILTIPSGDNRKNLYISGPPSGYTSNGTFKVKFYALPN</sequence>
<dbReference type="SMART" id="SM00458">
    <property type="entry name" value="RICIN"/>
    <property type="match status" value="1"/>
</dbReference>
<feature type="domain" description="Ricin B lectin" evidence="1">
    <location>
        <begin position="271"/>
        <end position="406"/>
    </location>
</feature>
<organism evidence="2 3">
    <name type="scientific">Bacillus cereus ISP2954</name>
    <dbReference type="NCBI Taxonomy" id="1053215"/>
    <lineage>
        <taxon>Bacteria</taxon>
        <taxon>Bacillati</taxon>
        <taxon>Bacillota</taxon>
        <taxon>Bacilli</taxon>
        <taxon>Bacillales</taxon>
        <taxon>Bacillaceae</taxon>
        <taxon>Bacillus</taxon>
        <taxon>Bacillus cereus group</taxon>
    </lineage>
</organism>
<dbReference type="Pfam" id="PF14200">
    <property type="entry name" value="RicinB_lectin_2"/>
    <property type="match status" value="1"/>
</dbReference>
<dbReference type="InterPro" id="IPR008701">
    <property type="entry name" value="NPP1"/>
</dbReference>
<evidence type="ECO:0000259" key="1">
    <source>
        <dbReference type="SMART" id="SM00458"/>
    </source>
</evidence>
<dbReference type="EMBL" id="AHEJ01000021">
    <property type="protein sequence ID" value="EOP72134.1"/>
    <property type="molecule type" value="Genomic_DNA"/>
</dbReference>
<dbReference type="AlphaFoldDB" id="A0A9W5VH86"/>
<reference evidence="2 3" key="1">
    <citation type="submission" date="2012-12" db="EMBL/GenBank/DDBJ databases">
        <title>The Genome Sequence of Bacillus cereus ISP2954.</title>
        <authorList>
            <consortium name="The Broad Institute Genome Sequencing Platform"/>
            <consortium name="The Broad Institute Genome Sequencing Center for Infectious Disease"/>
            <person name="Feldgarden M."/>
            <person name="Van der Auwera G.A."/>
            <person name="Mahillon J."/>
            <person name="Duprez V."/>
            <person name="Timmery S."/>
            <person name="Mattelet C."/>
            <person name="Dierick K."/>
            <person name="Sun M."/>
            <person name="Yu Z."/>
            <person name="Zhu L."/>
            <person name="Hu X."/>
            <person name="Shank E.B."/>
            <person name="Swiecicka I."/>
            <person name="Hansen B.M."/>
            <person name="Andrup L."/>
            <person name="Walker B."/>
            <person name="Young S.K."/>
            <person name="Zeng Q."/>
            <person name="Gargeya S."/>
            <person name="Fitzgerald M."/>
            <person name="Haas B."/>
            <person name="Abouelleil A."/>
            <person name="Alvarado L."/>
            <person name="Arachchi H.M."/>
            <person name="Berlin A.M."/>
            <person name="Chapman S.B."/>
            <person name="Dewar J."/>
            <person name="Goldberg J."/>
            <person name="Griggs A."/>
            <person name="Gujja S."/>
            <person name="Hansen M."/>
            <person name="Howarth C."/>
            <person name="Imamovic A."/>
            <person name="Larimer J."/>
            <person name="McCowan C."/>
            <person name="Murphy C."/>
            <person name="Neiman D."/>
            <person name="Pearson M."/>
            <person name="Priest M."/>
            <person name="Roberts A."/>
            <person name="Saif S."/>
            <person name="Shea T."/>
            <person name="Sisk P."/>
            <person name="Sykes S."/>
            <person name="Wortman J."/>
            <person name="Nusbaum C."/>
            <person name="Birren B."/>
        </authorList>
    </citation>
    <scope>NUCLEOTIDE SEQUENCE [LARGE SCALE GENOMIC DNA]</scope>
    <source>
        <strain evidence="2 3">ISP2954</strain>
    </source>
</reference>
<comment type="caution">
    <text evidence="2">The sequence shown here is derived from an EMBL/GenBank/DDBJ whole genome shotgun (WGS) entry which is preliminary data.</text>
</comment>
<dbReference type="CDD" id="cd23445">
    <property type="entry name" value="beta-trefoil_Ricin_HA17-like"/>
    <property type="match status" value="1"/>
</dbReference>
<accession>A0A9W5VH86</accession>
<dbReference type="PROSITE" id="PS50231">
    <property type="entry name" value="RICIN_B_LECTIN"/>
    <property type="match status" value="1"/>
</dbReference>
<dbReference type="Pfam" id="PF05630">
    <property type="entry name" value="NPP1"/>
    <property type="match status" value="1"/>
</dbReference>
<dbReference type="RefSeq" id="WP_016090318.1">
    <property type="nucleotide sequence ID" value="NZ_KB976743.1"/>
</dbReference>
<evidence type="ECO:0000313" key="3">
    <source>
        <dbReference type="Proteomes" id="UP000013989"/>
    </source>
</evidence>
<dbReference type="Gene3D" id="2.80.10.50">
    <property type="match status" value="1"/>
</dbReference>
<dbReference type="SUPFAM" id="SSF50370">
    <property type="entry name" value="Ricin B-like lectins"/>
    <property type="match status" value="1"/>
</dbReference>
<name>A0A9W5VH86_BACCE</name>
<gene>
    <name evidence="2" type="ORF">IGU_06698</name>
</gene>
<dbReference type="Proteomes" id="UP000013989">
    <property type="component" value="Unassembled WGS sequence"/>
</dbReference>
<protein>
    <recommendedName>
        <fullName evidence="1">Ricin B lectin domain-containing protein</fullName>
    </recommendedName>
</protein>
<evidence type="ECO:0000313" key="2">
    <source>
        <dbReference type="EMBL" id="EOP72134.1"/>
    </source>
</evidence>
<proteinExistence type="predicted"/>
<dbReference type="InterPro" id="IPR000772">
    <property type="entry name" value="Ricin_B_lectin"/>
</dbReference>